<evidence type="ECO:0000313" key="2">
    <source>
        <dbReference type="EMBL" id="GES23764.1"/>
    </source>
</evidence>
<dbReference type="InterPro" id="IPR001932">
    <property type="entry name" value="PPM-type_phosphatase-like_dom"/>
</dbReference>
<comment type="caution">
    <text evidence="2">The sequence shown here is derived from an EMBL/GenBank/DDBJ whole genome shotgun (WGS) entry which is preliminary data.</text>
</comment>
<reference evidence="2 3" key="1">
    <citation type="submission" date="2019-10" db="EMBL/GenBank/DDBJ databases">
        <title>Whole genome shotgun sequence of Acrocarpospora pleiomorpha NBRC 16267.</title>
        <authorList>
            <person name="Ichikawa N."/>
            <person name="Kimura A."/>
            <person name="Kitahashi Y."/>
            <person name="Komaki H."/>
            <person name="Oguchi A."/>
        </authorList>
    </citation>
    <scope>NUCLEOTIDE SEQUENCE [LARGE SCALE GENOMIC DNA]</scope>
    <source>
        <strain evidence="2 3">NBRC 16267</strain>
    </source>
</reference>
<protein>
    <recommendedName>
        <fullName evidence="1">PPM-type phosphatase domain-containing protein</fullName>
    </recommendedName>
</protein>
<dbReference type="AlphaFoldDB" id="A0A5M3XRB4"/>
<dbReference type="Pfam" id="PF13672">
    <property type="entry name" value="PP2C_2"/>
    <property type="match status" value="1"/>
</dbReference>
<organism evidence="2 3">
    <name type="scientific">Acrocarpospora pleiomorpha</name>
    <dbReference type="NCBI Taxonomy" id="90975"/>
    <lineage>
        <taxon>Bacteria</taxon>
        <taxon>Bacillati</taxon>
        <taxon>Actinomycetota</taxon>
        <taxon>Actinomycetes</taxon>
        <taxon>Streptosporangiales</taxon>
        <taxon>Streptosporangiaceae</taxon>
        <taxon>Acrocarpospora</taxon>
    </lineage>
</organism>
<dbReference type="OrthoDB" id="3190646at2"/>
<evidence type="ECO:0000259" key="1">
    <source>
        <dbReference type="Pfam" id="PF13672"/>
    </source>
</evidence>
<evidence type="ECO:0000313" key="3">
    <source>
        <dbReference type="Proteomes" id="UP000377595"/>
    </source>
</evidence>
<proteinExistence type="predicted"/>
<feature type="domain" description="PPM-type phosphatase" evidence="1">
    <location>
        <begin position="14"/>
        <end position="138"/>
    </location>
</feature>
<dbReference type="Proteomes" id="UP000377595">
    <property type="component" value="Unassembled WGS sequence"/>
</dbReference>
<sequence>MRVAMTSVAAGRAGRVNEDFTGAVPTAAVLIDGAGIPGSESICRHGVAWYASHLGGSLLSLLSLVRDRSLSELLAEAIERVTDDHRDTCDVANPISPSATVAILRLSDGLIEYLVLGDSVLVLDRADDAPLVVSDPREVIISRSYQPAIEAAAAGGDEYQRLLRDLRANRNRTDGFWVAKDDPRAADEAITGSCPISELAGAALLSNGASRIVDRFQLADWPEVMTVLATSGPAEIIHRVRQAEARHAVAADDATIAHCTDLGEA</sequence>
<dbReference type="EMBL" id="BLAF01000044">
    <property type="protein sequence ID" value="GES23764.1"/>
    <property type="molecule type" value="Genomic_DNA"/>
</dbReference>
<accession>A0A5M3XRB4</accession>
<name>A0A5M3XRB4_9ACTN</name>
<keyword evidence="3" id="KW-1185">Reference proteome</keyword>
<dbReference type="InterPro" id="IPR036457">
    <property type="entry name" value="PPM-type-like_dom_sf"/>
</dbReference>
<dbReference type="SUPFAM" id="SSF81606">
    <property type="entry name" value="PP2C-like"/>
    <property type="match status" value="1"/>
</dbReference>
<gene>
    <name evidence="2" type="ORF">Aple_066630</name>
</gene>